<evidence type="ECO:0000313" key="3">
    <source>
        <dbReference type="EMBL" id="KAL1138947.1"/>
    </source>
</evidence>
<keyword evidence="1" id="KW-0677">Repeat</keyword>
<dbReference type="PANTHER" id="PTHR22845">
    <property type="entry name" value="APOPTOTIC PROTEASE-ACTIVATING FACTOR 1"/>
    <property type="match status" value="1"/>
</dbReference>
<dbReference type="InterPro" id="IPR027417">
    <property type="entry name" value="P-loop_NTPase"/>
</dbReference>
<dbReference type="Pfam" id="PF17908">
    <property type="entry name" value="APAF1_C"/>
    <property type="match status" value="1"/>
</dbReference>
<comment type="caution">
    <text evidence="3">The sequence shown here is derived from an EMBL/GenBank/DDBJ whole genome shotgun (WGS) entry which is preliminary data.</text>
</comment>
<gene>
    <name evidence="3" type="ORF">AAG570_009009</name>
</gene>
<proteinExistence type="predicted"/>
<dbReference type="Proteomes" id="UP001558652">
    <property type="component" value="Unassembled WGS sequence"/>
</dbReference>
<reference evidence="3 4" key="1">
    <citation type="submission" date="2024-07" db="EMBL/GenBank/DDBJ databases">
        <title>Chromosome-level genome assembly of the water stick insect Ranatra chinensis (Heteroptera: Nepidae).</title>
        <authorList>
            <person name="Liu X."/>
        </authorList>
    </citation>
    <scope>NUCLEOTIDE SEQUENCE [LARGE SCALE GENOMIC DNA]</scope>
    <source>
        <strain evidence="3">Cailab_2021Rc</strain>
        <tissue evidence="3">Muscle</tissue>
    </source>
</reference>
<dbReference type="Gene3D" id="1.10.8.430">
    <property type="entry name" value="Helical domain of apoptotic protease-activating factors"/>
    <property type="match status" value="1"/>
</dbReference>
<dbReference type="SUPFAM" id="SSF52540">
    <property type="entry name" value="P-loop containing nucleoside triphosphate hydrolases"/>
    <property type="match status" value="1"/>
</dbReference>
<dbReference type="Gene3D" id="1.25.40.370">
    <property type="match status" value="1"/>
</dbReference>
<protein>
    <recommendedName>
        <fullName evidence="2">APAF-1 helical domain-containing protein</fullName>
    </recommendedName>
</protein>
<dbReference type="Gene3D" id="3.40.50.300">
    <property type="entry name" value="P-loop containing nucleotide triphosphate hydrolases"/>
    <property type="match status" value="1"/>
</dbReference>
<dbReference type="InterPro" id="IPR042197">
    <property type="entry name" value="Apaf_helical"/>
</dbReference>
<dbReference type="InterPro" id="IPR036388">
    <property type="entry name" value="WH-like_DNA-bd_sf"/>
</dbReference>
<evidence type="ECO:0000256" key="1">
    <source>
        <dbReference type="ARBA" id="ARBA00022737"/>
    </source>
</evidence>
<evidence type="ECO:0000259" key="2">
    <source>
        <dbReference type="Pfam" id="PF17908"/>
    </source>
</evidence>
<organism evidence="3 4">
    <name type="scientific">Ranatra chinensis</name>
    <dbReference type="NCBI Taxonomy" id="642074"/>
    <lineage>
        <taxon>Eukaryota</taxon>
        <taxon>Metazoa</taxon>
        <taxon>Ecdysozoa</taxon>
        <taxon>Arthropoda</taxon>
        <taxon>Hexapoda</taxon>
        <taxon>Insecta</taxon>
        <taxon>Pterygota</taxon>
        <taxon>Neoptera</taxon>
        <taxon>Paraneoptera</taxon>
        <taxon>Hemiptera</taxon>
        <taxon>Heteroptera</taxon>
        <taxon>Panheteroptera</taxon>
        <taxon>Nepomorpha</taxon>
        <taxon>Nepidae</taxon>
        <taxon>Ranatrinae</taxon>
        <taxon>Ranatra</taxon>
    </lineage>
</organism>
<dbReference type="Gene3D" id="1.10.10.10">
    <property type="entry name" value="Winged helix-like DNA-binding domain superfamily/Winged helix DNA-binding domain"/>
    <property type="match status" value="1"/>
</dbReference>
<dbReference type="AlphaFoldDB" id="A0ABD0YSM1"/>
<dbReference type="PANTHER" id="PTHR22845:SF5">
    <property type="entry name" value="APOPTOTIC PROTEASE-ACTIVATING FACTOR 1"/>
    <property type="match status" value="1"/>
</dbReference>
<dbReference type="InterPro" id="IPR041452">
    <property type="entry name" value="APAF1_C"/>
</dbReference>
<evidence type="ECO:0000313" key="4">
    <source>
        <dbReference type="Proteomes" id="UP001558652"/>
    </source>
</evidence>
<accession>A0ABD0YSM1</accession>
<feature type="domain" description="APAF-1 helical" evidence="2">
    <location>
        <begin position="302"/>
        <end position="378"/>
    </location>
</feature>
<sequence>MVMGMLCMDQVDGVFWLDAGKDRNNLIQHLQALLNEKLINREPNLNSDWEIARTQLKSRVPSGALLVLDSVSFNGNASNVIEALNIGCKMLIITSDITIIPNEYKTHVIKVDAAFTHDEARELIANKLQISVSSLPKKAHELYKVTKGYPLILSYIIDKLEEDSEIAMKDDGHWDYYMKPLLELKKLSFSKIAPNLGHNFPESIWNKIGYSINKLPTDEKDKFYDLCVFVEDANISPETLVVLWSCCKSKVLELMTVLMKKNLVVRRYNKKLGDYVYGVHSIFVLYLNRLIERGESTSRTVQDLHLKLVSKYREFYRSDFSKIPVNDAYMYNYLGHHLMRAGQYSELPILYSDLKFLEARLRIVGPGNLLAELKMYRTESEYGSHKTGTNSHHCHQHRHRIHIRHVIHNRPQPTRLVSEDDDTFLRFCLDEKQTYCHYLNFCYG</sequence>
<name>A0ABD0YSM1_9HEMI</name>
<dbReference type="EMBL" id="JBFDAA010000003">
    <property type="protein sequence ID" value="KAL1138947.1"/>
    <property type="molecule type" value="Genomic_DNA"/>
</dbReference>
<keyword evidence="4" id="KW-1185">Reference proteome</keyword>